<name>A0A0E0HFP5_ORYNI</name>
<accession>A0A0E0HFP5</accession>
<feature type="region of interest" description="Disordered" evidence="1">
    <location>
        <begin position="46"/>
        <end position="86"/>
    </location>
</feature>
<dbReference type="AlphaFoldDB" id="A0A0E0HFP5"/>
<evidence type="ECO:0000313" key="3">
    <source>
        <dbReference type="Proteomes" id="UP000006591"/>
    </source>
</evidence>
<dbReference type="Proteomes" id="UP000006591">
    <property type="component" value="Chromosome 5"/>
</dbReference>
<dbReference type="EnsemblPlants" id="ONIVA05G20450.1">
    <property type="protein sequence ID" value="ONIVA05G20450.1"/>
    <property type="gene ID" value="ONIVA05G20450"/>
</dbReference>
<dbReference type="Gramene" id="ONIVA05G20450.1">
    <property type="protein sequence ID" value="ONIVA05G20450.1"/>
    <property type="gene ID" value="ONIVA05G20450"/>
</dbReference>
<sequence length="110" mass="12779">MVATLILDSLGTNRCWPRRMRHPQPRRGRRHLNWCPLPAHSMFDKMSMRARRSEGREKKNQDSKSFAKRKTMEEKSGQSGDGLASVNEETPEATFILLLQRVGLFWYCDG</sequence>
<reference evidence="2" key="1">
    <citation type="submission" date="2015-04" db="UniProtKB">
        <authorList>
            <consortium name="EnsemblPlants"/>
        </authorList>
    </citation>
    <scope>IDENTIFICATION</scope>
    <source>
        <strain evidence="2">SL10</strain>
    </source>
</reference>
<organism evidence="2">
    <name type="scientific">Oryza nivara</name>
    <name type="common">Indian wild rice</name>
    <name type="synonym">Oryza sativa f. spontanea</name>
    <dbReference type="NCBI Taxonomy" id="4536"/>
    <lineage>
        <taxon>Eukaryota</taxon>
        <taxon>Viridiplantae</taxon>
        <taxon>Streptophyta</taxon>
        <taxon>Embryophyta</taxon>
        <taxon>Tracheophyta</taxon>
        <taxon>Spermatophyta</taxon>
        <taxon>Magnoliopsida</taxon>
        <taxon>Liliopsida</taxon>
        <taxon>Poales</taxon>
        <taxon>Poaceae</taxon>
        <taxon>BOP clade</taxon>
        <taxon>Oryzoideae</taxon>
        <taxon>Oryzeae</taxon>
        <taxon>Oryzinae</taxon>
        <taxon>Oryza</taxon>
    </lineage>
</organism>
<dbReference type="HOGENOM" id="CLU_2175080_0_0_1"/>
<feature type="compositionally biased region" description="Basic and acidic residues" evidence="1">
    <location>
        <begin position="46"/>
        <end position="62"/>
    </location>
</feature>
<protein>
    <submittedName>
        <fullName evidence="2">Uncharacterized protein</fullName>
    </submittedName>
</protein>
<reference evidence="2" key="2">
    <citation type="submission" date="2018-04" db="EMBL/GenBank/DDBJ databases">
        <title>OnivRS2 (Oryza nivara Reference Sequence Version 2).</title>
        <authorList>
            <person name="Zhang J."/>
            <person name="Kudrna D."/>
            <person name="Lee S."/>
            <person name="Talag J."/>
            <person name="Rajasekar S."/>
            <person name="Welchert J."/>
            <person name="Hsing Y.-I."/>
            <person name="Wing R.A."/>
        </authorList>
    </citation>
    <scope>NUCLEOTIDE SEQUENCE [LARGE SCALE GENOMIC DNA]</scope>
    <source>
        <strain evidence="2">SL10</strain>
    </source>
</reference>
<evidence type="ECO:0000313" key="2">
    <source>
        <dbReference type="EnsemblPlants" id="ONIVA05G20450.1"/>
    </source>
</evidence>
<evidence type="ECO:0000256" key="1">
    <source>
        <dbReference type="SAM" id="MobiDB-lite"/>
    </source>
</evidence>
<keyword evidence="3" id="KW-1185">Reference proteome</keyword>
<proteinExistence type="predicted"/>